<organism evidence="3">
    <name type="scientific">Harpegnathos saltator</name>
    <name type="common">Jerdon's jumping ant</name>
    <dbReference type="NCBI Taxonomy" id="610380"/>
    <lineage>
        <taxon>Eukaryota</taxon>
        <taxon>Metazoa</taxon>
        <taxon>Ecdysozoa</taxon>
        <taxon>Arthropoda</taxon>
        <taxon>Hexapoda</taxon>
        <taxon>Insecta</taxon>
        <taxon>Pterygota</taxon>
        <taxon>Neoptera</taxon>
        <taxon>Endopterygota</taxon>
        <taxon>Hymenoptera</taxon>
        <taxon>Apocrita</taxon>
        <taxon>Aculeata</taxon>
        <taxon>Formicoidea</taxon>
        <taxon>Formicidae</taxon>
        <taxon>Ponerinae</taxon>
        <taxon>Ponerini</taxon>
        <taxon>Harpegnathos</taxon>
    </lineage>
</organism>
<dbReference type="InParanoid" id="E2BAD5"/>
<gene>
    <name evidence="2" type="ORF">EAI_02396</name>
</gene>
<evidence type="ECO:0000313" key="3">
    <source>
        <dbReference type="Proteomes" id="UP000008237"/>
    </source>
</evidence>
<proteinExistence type="predicted"/>
<evidence type="ECO:0000256" key="1">
    <source>
        <dbReference type="SAM" id="MobiDB-lite"/>
    </source>
</evidence>
<dbReference type="EMBL" id="GL446702">
    <property type="protein sequence ID" value="EFN87349.1"/>
    <property type="molecule type" value="Genomic_DNA"/>
</dbReference>
<dbReference type="AlphaFoldDB" id="E2BAD5"/>
<dbReference type="Proteomes" id="UP000008237">
    <property type="component" value="Unassembled WGS sequence"/>
</dbReference>
<reference evidence="2 3" key="1">
    <citation type="journal article" date="2010" name="Science">
        <title>Genomic comparison of the ants Camponotus floridanus and Harpegnathos saltator.</title>
        <authorList>
            <person name="Bonasio R."/>
            <person name="Zhang G."/>
            <person name="Ye C."/>
            <person name="Mutti N.S."/>
            <person name="Fang X."/>
            <person name="Qin N."/>
            <person name="Donahue G."/>
            <person name="Yang P."/>
            <person name="Li Q."/>
            <person name="Li C."/>
            <person name="Zhang P."/>
            <person name="Huang Z."/>
            <person name="Berger S.L."/>
            <person name="Reinberg D."/>
            <person name="Wang J."/>
            <person name="Liebig J."/>
        </authorList>
    </citation>
    <scope>NUCLEOTIDE SEQUENCE [LARGE SCALE GENOMIC DNA]</scope>
    <source>
        <strain evidence="2 3">R22 G/1</strain>
    </source>
</reference>
<evidence type="ECO:0000313" key="2">
    <source>
        <dbReference type="EMBL" id="EFN87349.1"/>
    </source>
</evidence>
<accession>E2BAD5</accession>
<name>E2BAD5_HARSA</name>
<feature type="region of interest" description="Disordered" evidence="1">
    <location>
        <begin position="44"/>
        <end position="63"/>
    </location>
</feature>
<sequence length="116" mass="12727">MSEKASREPSSTLFRVAGYLARECTINIAVLGGDFDCSRRHPVRNRPAWSESEPRAEHAGDSTPEWNANLNAFLQFRQLKVVKDACHRATTDADAVPSPGAIFGISGVPPERYVAE</sequence>
<keyword evidence="3" id="KW-1185">Reference proteome</keyword>
<protein>
    <submittedName>
        <fullName evidence="2">Uncharacterized protein</fullName>
    </submittedName>
</protein>